<dbReference type="InterPro" id="IPR025420">
    <property type="entry name" value="DUF4143"/>
</dbReference>
<feature type="domain" description="DUF4143" evidence="1">
    <location>
        <begin position="69"/>
        <end position="235"/>
    </location>
</feature>
<evidence type="ECO:0000313" key="3">
    <source>
        <dbReference type="Proteomes" id="UP000005777"/>
    </source>
</evidence>
<sequence>MVTEFRGRGDEIRVYPLSFSEYLSAFKGSEEDAFNDYMIYGGLPRILSFPGDDRKAAYLSALFAETYLKDIIEHNHIRNTSELEDLVNVLASSVGSLTNPAKLQRTFRTRLHSDISDKTIKTYLDYLEDSFLIESASRYDIKGKHYIGSPLKYYFVDPGLRNARLGFRQIEETHLMENIIFTELKRRSFSVDVGVVDIRELSAGDKEKEGYQSKYERKRLEIDFIATKGSKKYYIQSAFVIPDRAKRQQEIKPLLKIDDSFKKIIIVGTYTKPVRDSNGILTMGIRQFLKDPDSLDI</sequence>
<accession>W5IIW0</accession>
<protein>
    <recommendedName>
        <fullName evidence="1">DUF4143 domain-containing protein</fullName>
    </recommendedName>
</protein>
<name>W5IIW0_SCAIO</name>
<gene>
    <name evidence="2" type="ORF">HMPREF9020_00397</name>
</gene>
<keyword evidence="3" id="KW-1185">Reference proteome</keyword>
<dbReference type="PANTHER" id="PTHR33295">
    <property type="entry name" value="ATPASE"/>
    <property type="match status" value="1"/>
</dbReference>
<dbReference type="HOGENOM" id="CLU_041527_1_0_11"/>
<evidence type="ECO:0000313" key="2">
    <source>
        <dbReference type="EMBL" id="EFG26770.2"/>
    </source>
</evidence>
<reference evidence="2 3" key="1">
    <citation type="submission" date="2012-01" db="EMBL/GenBank/DDBJ databases">
        <title>The Genome Sequence of Scardovia inopinata F0304.</title>
        <authorList>
            <consortium name="The Broad Institute Genome Sequencing Platform"/>
            <person name="Earl A."/>
            <person name="Ward D."/>
            <person name="Feldgarden M."/>
            <person name="Gevers D."/>
            <person name="Izard J."/>
            <person name="Baranova O.V."/>
            <person name="Blanton J.M."/>
            <person name="Tanner A.C."/>
            <person name="Dewhirst F.E."/>
            <person name="Young S.K."/>
            <person name="Zeng Q."/>
            <person name="Gargeya S."/>
            <person name="Fitzgerald M."/>
            <person name="Haas B."/>
            <person name="Abouelleil A."/>
            <person name="Alvarado L."/>
            <person name="Arachchi H.M."/>
            <person name="Berlin A."/>
            <person name="Chapman S.B."/>
            <person name="Gearin G."/>
            <person name="Goldberg J."/>
            <person name="Griggs A."/>
            <person name="Gujja S."/>
            <person name="Hansen M."/>
            <person name="Heiman D."/>
            <person name="Howarth C."/>
            <person name="Larimer J."/>
            <person name="Lui A."/>
            <person name="MacDonald P.J."/>
            <person name="McCowen C."/>
            <person name="Montmayeur A."/>
            <person name="Murphy C."/>
            <person name="Neiman D."/>
            <person name="Pearson M."/>
            <person name="Priest M."/>
            <person name="Roberts A."/>
            <person name="Saif S."/>
            <person name="Shea T."/>
            <person name="Sisk P."/>
            <person name="Stolte C."/>
            <person name="Sykes S."/>
            <person name="Wortman J."/>
            <person name="Nusbaum C."/>
            <person name="Birren B."/>
        </authorList>
    </citation>
    <scope>NUCLEOTIDE SEQUENCE [LARGE SCALE GENOMIC DNA]</scope>
    <source>
        <strain evidence="2 3">F0304</strain>
    </source>
</reference>
<dbReference type="eggNOG" id="COG1373">
    <property type="taxonomic scope" value="Bacteria"/>
</dbReference>
<proteinExistence type="predicted"/>
<evidence type="ECO:0000259" key="1">
    <source>
        <dbReference type="Pfam" id="PF13635"/>
    </source>
</evidence>
<dbReference type="Proteomes" id="UP000005777">
    <property type="component" value="Unassembled WGS sequence"/>
</dbReference>
<dbReference type="AlphaFoldDB" id="W5IIW0"/>
<dbReference type="PANTHER" id="PTHR33295:SF18">
    <property type="entry name" value="AAA+ ATPASE DOMAIN-CONTAINING PROTEIN"/>
    <property type="match status" value="1"/>
</dbReference>
<dbReference type="EMBL" id="ADCX01000002">
    <property type="protein sequence ID" value="EFG26770.2"/>
    <property type="molecule type" value="Genomic_DNA"/>
</dbReference>
<comment type="caution">
    <text evidence="2">The sequence shown here is derived from an EMBL/GenBank/DDBJ whole genome shotgun (WGS) entry which is preliminary data.</text>
</comment>
<organism evidence="2 3">
    <name type="scientific">Scardovia inopinata F0304</name>
    <dbReference type="NCBI Taxonomy" id="641146"/>
    <lineage>
        <taxon>Bacteria</taxon>
        <taxon>Bacillati</taxon>
        <taxon>Actinomycetota</taxon>
        <taxon>Actinomycetes</taxon>
        <taxon>Bifidobacteriales</taxon>
        <taxon>Bifidobacteriaceae</taxon>
        <taxon>Scardovia</taxon>
    </lineage>
</organism>
<dbReference type="Pfam" id="PF13635">
    <property type="entry name" value="DUF4143"/>
    <property type="match status" value="1"/>
</dbReference>